<accession>A0A0F9PP34</accession>
<proteinExistence type="predicted"/>
<protein>
    <submittedName>
        <fullName evidence="1">Uncharacterized protein</fullName>
    </submittedName>
</protein>
<sequence>MKKRLKAIKKCTEWLTYCLKIGWSKQDLDSLEALWWKYHDSWTGNLTLTH</sequence>
<name>A0A0F9PP34_9ZZZZ</name>
<reference evidence="1" key="1">
    <citation type="journal article" date="2015" name="Nature">
        <title>Complex archaea that bridge the gap between prokaryotes and eukaryotes.</title>
        <authorList>
            <person name="Spang A."/>
            <person name="Saw J.H."/>
            <person name="Jorgensen S.L."/>
            <person name="Zaremba-Niedzwiedzka K."/>
            <person name="Martijn J."/>
            <person name="Lind A.E."/>
            <person name="van Eijk R."/>
            <person name="Schleper C."/>
            <person name="Guy L."/>
            <person name="Ettema T.J."/>
        </authorList>
    </citation>
    <scope>NUCLEOTIDE SEQUENCE</scope>
</reference>
<comment type="caution">
    <text evidence="1">The sequence shown here is derived from an EMBL/GenBank/DDBJ whole genome shotgun (WGS) entry which is preliminary data.</text>
</comment>
<dbReference type="EMBL" id="LAZR01005104">
    <property type="protein sequence ID" value="KKN02821.1"/>
    <property type="molecule type" value="Genomic_DNA"/>
</dbReference>
<evidence type="ECO:0000313" key="1">
    <source>
        <dbReference type="EMBL" id="KKN02821.1"/>
    </source>
</evidence>
<organism evidence="1">
    <name type="scientific">marine sediment metagenome</name>
    <dbReference type="NCBI Taxonomy" id="412755"/>
    <lineage>
        <taxon>unclassified sequences</taxon>
        <taxon>metagenomes</taxon>
        <taxon>ecological metagenomes</taxon>
    </lineage>
</organism>
<gene>
    <name evidence="1" type="ORF">LCGC14_1113890</name>
</gene>
<dbReference type="AlphaFoldDB" id="A0A0F9PP34"/>